<proteinExistence type="predicted"/>
<reference evidence="1" key="2">
    <citation type="journal article" date="2023" name="Proc. Natl. Acad. Sci. U.S.A.">
        <title>A global phylogenomic analysis of the shiitake genus Lentinula.</title>
        <authorList>
            <person name="Sierra-Patev S."/>
            <person name="Min B."/>
            <person name="Naranjo-Ortiz M."/>
            <person name="Looney B."/>
            <person name="Konkel Z."/>
            <person name="Slot J.C."/>
            <person name="Sakamoto Y."/>
            <person name="Steenwyk J.L."/>
            <person name="Rokas A."/>
            <person name="Carro J."/>
            <person name="Camarero S."/>
            <person name="Ferreira P."/>
            <person name="Molpeceres G."/>
            <person name="Ruiz-Duenas F.J."/>
            <person name="Serrano A."/>
            <person name="Henrissat B."/>
            <person name="Drula E."/>
            <person name="Hughes K.W."/>
            <person name="Mata J.L."/>
            <person name="Ishikawa N.K."/>
            <person name="Vargas-Isla R."/>
            <person name="Ushijima S."/>
            <person name="Smith C.A."/>
            <person name="Donoghue J."/>
            <person name="Ahrendt S."/>
            <person name="Andreopoulos W."/>
            <person name="He G."/>
            <person name="LaButti K."/>
            <person name="Lipzen A."/>
            <person name="Ng V."/>
            <person name="Riley R."/>
            <person name="Sandor L."/>
            <person name="Barry K."/>
            <person name="Martinez A.T."/>
            <person name="Xiao Y."/>
            <person name="Gibbons J.G."/>
            <person name="Terashima K."/>
            <person name="Grigoriev I.V."/>
            <person name="Hibbett D."/>
        </authorList>
    </citation>
    <scope>NUCLEOTIDE SEQUENCE</scope>
    <source>
        <strain evidence="1">Sp2 HRB7682 ss15</strain>
    </source>
</reference>
<protein>
    <submittedName>
        <fullName evidence="1">Uncharacterized protein</fullName>
    </submittedName>
</protein>
<evidence type="ECO:0000313" key="1">
    <source>
        <dbReference type="EMBL" id="KAJ4491299.1"/>
    </source>
</evidence>
<name>A0A9W9AX90_9AGAR</name>
<reference evidence="1" key="1">
    <citation type="submission" date="2022-08" db="EMBL/GenBank/DDBJ databases">
        <authorList>
            <consortium name="DOE Joint Genome Institute"/>
            <person name="Min B."/>
            <person name="Riley R."/>
            <person name="Sierra-Patev S."/>
            <person name="Naranjo-Ortiz M."/>
            <person name="Looney B."/>
            <person name="Konkel Z."/>
            <person name="Slot J.C."/>
            <person name="Sakamoto Y."/>
            <person name="Steenwyk J.L."/>
            <person name="Rokas A."/>
            <person name="Carro J."/>
            <person name="Camarero S."/>
            <person name="Ferreira P."/>
            <person name="Molpeceres G."/>
            <person name="Ruiz-Duenas F.J."/>
            <person name="Serrano A."/>
            <person name="Henrissat B."/>
            <person name="Drula E."/>
            <person name="Hughes K.W."/>
            <person name="Mata J.L."/>
            <person name="Ishikawa N.K."/>
            <person name="Vargas-Isla R."/>
            <person name="Ushijima S."/>
            <person name="Smith C.A."/>
            <person name="Ahrendt S."/>
            <person name="Andreopoulos W."/>
            <person name="He G."/>
            <person name="Labutti K."/>
            <person name="Lipzen A."/>
            <person name="Ng V."/>
            <person name="Sandor L."/>
            <person name="Barry K."/>
            <person name="Martinez A.T."/>
            <person name="Xiao Y."/>
            <person name="Gibbons J.G."/>
            <person name="Terashima K."/>
            <person name="Hibbett D.S."/>
            <person name="Grigoriev I.V."/>
        </authorList>
    </citation>
    <scope>NUCLEOTIDE SEQUENCE</scope>
    <source>
        <strain evidence="1">Sp2 HRB7682 ss15</strain>
    </source>
</reference>
<dbReference type="EMBL" id="JANVFS010000006">
    <property type="protein sequence ID" value="KAJ4491299.1"/>
    <property type="molecule type" value="Genomic_DNA"/>
</dbReference>
<comment type="caution">
    <text evidence="1">The sequence shown here is derived from an EMBL/GenBank/DDBJ whole genome shotgun (WGS) entry which is preliminary data.</text>
</comment>
<dbReference type="AlphaFoldDB" id="A0A9W9AX90"/>
<organism evidence="1 2">
    <name type="scientific">Lentinula lateritia</name>
    <dbReference type="NCBI Taxonomy" id="40482"/>
    <lineage>
        <taxon>Eukaryota</taxon>
        <taxon>Fungi</taxon>
        <taxon>Dikarya</taxon>
        <taxon>Basidiomycota</taxon>
        <taxon>Agaricomycotina</taxon>
        <taxon>Agaricomycetes</taxon>
        <taxon>Agaricomycetidae</taxon>
        <taxon>Agaricales</taxon>
        <taxon>Marasmiineae</taxon>
        <taxon>Omphalotaceae</taxon>
        <taxon>Lentinula</taxon>
    </lineage>
</organism>
<dbReference type="Proteomes" id="UP001150238">
    <property type="component" value="Unassembled WGS sequence"/>
</dbReference>
<gene>
    <name evidence="1" type="ORF">C8J55DRAFT_503853</name>
</gene>
<accession>A0A9W9AX90</accession>
<evidence type="ECO:0000313" key="2">
    <source>
        <dbReference type="Proteomes" id="UP001150238"/>
    </source>
</evidence>
<sequence>MEIHMKNIELSLTKYDVTRHLARIFHGPGYHDPQEEPINFEVYLYHHNRLGRGALTLPNISVATQFLQEYGQQQDGLAPLKFCVVGQQRIKFSESYYEPRSDVIEKITRLPFQDPSVAEGEENRSFYLQSHNVSLKSIQFGWLARDSVVSIEWEHSCLDGHLSFSDKGPPEIRIRTTSASNFAIIRIQLALIRRFVSPDAGACNERIPFLPLPGHELAAPYVSEIICLVCRSMGIIVGKK</sequence>